<proteinExistence type="predicted"/>
<keyword evidence="1" id="KW-0812">Transmembrane</keyword>
<evidence type="ECO:0000256" key="1">
    <source>
        <dbReference type="SAM" id="Phobius"/>
    </source>
</evidence>
<comment type="caution">
    <text evidence="2">The sequence shown here is derived from an EMBL/GenBank/DDBJ whole genome shotgun (WGS) entry which is preliminary data.</text>
</comment>
<feature type="transmembrane region" description="Helical" evidence="1">
    <location>
        <begin position="62"/>
        <end position="81"/>
    </location>
</feature>
<keyword evidence="1" id="KW-0472">Membrane</keyword>
<accession>A0ABW6ZUD6</accession>
<sequence>MFDPTTLTGIHTYISLFAIAAGIAVVAALVRGRDRPTTAGTFLALAFLTSATGFLFPFNGVLPSHVVGAVAILVLLPAIFARYGASLSGRWHGIYAATAVASLYFLVFVAVAQAFAKVPALQAVAPTQGAPAFAVTQGVVLIAFIGLGVAAARARPAV</sequence>
<evidence type="ECO:0008006" key="4">
    <source>
        <dbReference type="Google" id="ProtNLM"/>
    </source>
</evidence>
<evidence type="ECO:0000313" key="2">
    <source>
        <dbReference type="EMBL" id="MFG1371364.1"/>
    </source>
</evidence>
<dbReference type="EMBL" id="JBAFVH010000002">
    <property type="protein sequence ID" value="MFG1371364.1"/>
    <property type="molecule type" value="Genomic_DNA"/>
</dbReference>
<evidence type="ECO:0000313" key="3">
    <source>
        <dbReference type="Proteomes" id="UP001604002"/>
    </source>
</evidence>
<feature type="transmembrane region" description="Helical" evidence="1">
    <location>
        <begin position="12"/>
        <end position="30"/>
    </location>
</feature>
<dbReference type="RefSeq" id="WP_393991362.1">
    <property type="nucleotide sequence ID" value="NZ_JBAFVH010000002.1"/>
</dbReference>
<organism evidence="2 3">
    <name type="scientific">Xanthobacter oligotrophicus</name>
    <dbReference type="NCBI Taxonomy" id="2607286"/>
    <lineage>
        <taxon>Bacteria</taxon>
        <taxon>Pseudomonadati</taxon>
        <taxon>Pseudomonadota</taxon>
        <taxon>Alphaproteobacteria</taxon>
        <taxon>Hyphomicrobiales</taxon>
        <taxon>Xanthobacteraceae</taxon>
        <taxon>Xanthobacter</taxon>
    </lineage>
</organism>
<feature type="transmembrane region" description="Helical" evidence="1">
    <location>
        <begin position="132"/>
        <end position="152"/>
    </location>
</feature>
<protein>
    <recommendedName>
        <fullName evidence="4">DUF2306 domain-containing protein</fullName>
    </recommendedName>
</protein>
<dbReference type="Proteomes" id="UP001604002">
    <property type="component" value="Unassembled WGS sequence"/>
</dbReference>
<gene>
    <name evidence="2" type="ORF">V5F32_04230</name>
</gene>
<feature type="transmembrane region" description="Helical" evidence="1">
    <location>
        <begin position="37"/>
        <end position="56"/>
    </location>
</feature>
<keyword evidence="1" id="KW-1133">Transmembrane helix</keyword>
<keyword evidence="3" id="KW-1185">Reference proteome</keyword>
<reference evidence="2 3" key="1">
    <citation type="submission" date="2024-02" db="EMBL/GenBank/DDBJ databases">
        <title>Expansion and revision of Xanthobacter and proposal of Roseixanthobacter gen. nov.</title>
        <authorList>
            <person name="Soltysiak M.P.M."/>
            <person name="Jalihal A."/>
            <person name="Ory A."/>
            <person name="Chrisophersen C."/>
            <person name="Lee A.D."/>
            <person name="Boulton J."/>
            <person name="Springer M."/>
        </authorList>
    </citation>
    <scope>NUCLEOTIDE SEQUENCE [LARGE SCALE GENOMIC DNA]</scope>
    <source>
        <strain evidence="2 3">23A</strain>
    </source>
</reference>
<name>A0ABW6ZUD6_9HYPH</name>
<feature type="transmembrane region" description="Helical" evidence="1">
    <location>
        <begin position="93"/>
        <end position="112"/>
    </location>
</feature>